<dbReference type="InterPro" id="IPR001315">
    <property type="entry name" value="CARD"/>
</dbReference>
<dbReference type="Pfam" id="PF00619">
    <property type="entry name" value="CARD"/>
    <property type="match status" value="1"/>
</dbReference>
<protein>
    <recommendedName>
        <fullName evidence="1">CARD domain-containing protein</fullName>
    </recommendedName>
</protein>
<dbReference type="STRING" id="109280.ENSHCOP00000002083"/>
<dbReference type="OMA" id="EYKQRAD"/>
<dbReference type="SUPFAM" id="SSF47986">
    <property type="entry name" value="DEATH domain"/>
    <property type="match status" value="1"/>
</dbReference>
<proteinExistence type="predicted"/>
<dbReference type="GO" id="GO:0042981">
    <property type="term" value="P:regulation of apoptotic process"/>
    <property type="evidence" value="ECO:0007669"/>
    <property type="project" value="InterPro"/>
</dbReference>
<dbReference type="InterPro" id="IPR011029">
    <property type="entry name" value="DEATH-like_dom_sf"/>
</dbReference>
<dbReference type="PROSITE" id="PS50209">
    <property type="entry name" value="CARD"/>
    <property type="match status" value="1"/>
</dbReference>
<keyword evidence="3" id="KW-1185">Reference proteome</keyword>
<evidence type="ECO:0000259" key="1">
    <source>
        <dbReference type="PROSITE" id="PS50209"/>
    </source>
</evidence>
<reference evidence="2" key="2">
    <citation type="submission" date="2025-09" db="UniProtKB">
        <authorList>
            <consortium name="Ensembl"/>
        </authorList>
    </citation>
    <scope>IDENTIFICATION</scope>
</reference>
<dbReference type="GeneTree" id="ENSGT01150000290211"/>
<name>A0A3Q2XDB2_HIPCM</name>
<evidence type="ECO:0000313" key="2">
    <source>
        <dbReference type="Ensembl" id="ENSHCOP00000002083.1"/>
    </source>
</evidence>
<dbReference type="Ensembl" id="ENSHCOT00000011003.1">
    <property type="protein sequence ID" value="ENSHCOP00000002083.1"/>
    <property type="gene ID" value="ENSHCOG00000003170.1"/>
</dbReference>
<dbReference type="AlphaFoldDB" id="A0A3Q2XDB2"/>
<evidence type="ECO:0000313" key="3">
    <source>
        <dbReference type="Proteomes" id="UP000264820"/>
    </source>
</evidence>
<reference evidence="2" key="1">
    <citation type="submission" date="2025-08" db="UniProtKB">
        <authorList>
            <consortium name="Ensembl"/>
        </authorList>
    </citation>
    <scope>IDENTIFICATION</scope>
</reference>
<organism evidence="2 3">
    <name type="scientific">Hippocampus comes</name>
    <name type="common">Tiger tail seahorse</name>
    <dbReference type="NCBI Taxonomy" id="109280"/>
    <lineage>
        <taxon>Eukaryota</taxon>
        <taxon>Metazoa</taxon>
        <taxon>Chordata</taxon>
        <taxon>Craniata</taxon>
        <taxon>Vertebrata</taxon>
        <taxon>Euteleostomi</taxon>
        <taxon>Actinopterygii</taxon>
        <taxon>Neopterygii</taxon>
        <taxon>Teleostei</taxon>
        <taxon>Neoteleostei</taxon>
        <taxon>Acanthomorphata</taxon>
        <taxon>Syngnathiaria</taxon>
        <taxon>Syngnathiformes</taxon>
        <taxon>Syngnathoidei</taxon>
        <taxon>Syngnathidae</taxon>
        <taxon>Hippocampus</taxon>
    </lineage>
</organism>
<dbReference type="Proteomes" id="UP000264820">
    <property type="component" value="Unplaced"/>
</dbReference>
<dbReference type="Gene3D" id="1.10.533.10">
    <property type="entry name" value="Death Domain, Fas"/>
    <property type="match status" value="1"/>
</dbReference>
<sequence>MREPFKFHCFLVPDVELLRVRSRFVERVSEEVINQLLDDLSDTTLNDGEREAIIEGNVTRADRARALIDTIRKKGSKASAMMIVHLQRRDLAGRAFQP</sequence>
<accession>A0A3Q2XDB2</accession>
<feature type="domain" description="CARD" evidence="1">
    <location>
        <begin position="17"/>
        <end position="90"/>
    </location>
</feature>